<dbReference type="EMBL" id="AUZZ01005184">
    <property type="protein sequence ID" value="EQD50593.1"/>
    <property type="molecule type" value="Genomic_DNA"/>
</dbReference>
<evidence type="ECO:0000256" key="4">
    <source>
        <dbReference type="ARBA" id="ARBA00022723"/>
    </source>
</evidence>
<name>T1A107_9ZZZZ</name>
<feature type="non-terminal residue" evidence="8">
    <location>
        <position position="1"/>
    </location>
</feature>
<evidence type="ECO:0000259" key="7">
    <source>
        <dbReference type="PROSITE" id="PS51918"/>
    </source>
</evidence>
<dbReference type="PROSITE" id="PS51918">
    <property type="entry name" value="RADICAL_SAM"/>
    <property type="match status" value="1"/>
</dbReference>
<comment type="caution">
    <text evidence="8">The sequence shown here is derived from an EMBL/GenBank/DDBJ whole genome shotgun (WGS) entry which is preliminary data.</text>
</comment>
<evidence type="ECO:0000256" key="2">
    <source>
        <dbReference type="ARBA" id="ARBA00022485"/>
    </source>
</evidence>
<keyword evidence="6" id="KW-0411">Iron-sulfur</keyword>
<reference evidence="8" key="1">
    <citation type="submission" date="2013-08" db="EMBL/GenBank/DDBJ databases">
        <authorList>
            <person name="Mendez C."/>
            <person name="Richter M."/>
            <person name="Ferrer M."/>
            <person name="Sanchez J."/>
        </authorList>
    </citation>
    <scope>NUCLEOTIDE SEQUENCE</scope>
</reference>
<accession>T1A107</accession>
<comment type="cofactor">
    <cofactor evidence="1">
        <name>[4Fe-4S] cluster</name>
        <dbReference type="ChEBI" id="CHEBI:49883"/>
    </cofactor>
</comment>
<organism evidence="8">
    <name type="scientific">mine drainage metagenome</name>
    <dbReference type="NCBI Taxonomy" id="410659"/>
    <lineage>
        <taxon>unclassified sequences</taxon>
        <taxon>metagenomes</taxon>
        <taxon>ecological metagenomes</taxon>
    </lineage>
</organism>
<dbReference type="AlphaFoldDB" id="T1A107"/>
<evidence type="ECO:0000256" key="5">
    <source>
        <dbReference type="ARBA" id="ARBA00023004"/>
    </source>
</evidence>
<dbReference type="InterPro" id="IPR058240">
    <property type="entry name" value="rSAM_sf"/>
</dbReference>
<keyword evidence="3" id="KW-0949">S-adenosyl-L-methionine</keyword>
<protein>
    <submittedName>
        <fullName evidence="8">Lipoyl synthase</fullName>
    </submittedName>
</protein>
<keyword evidence="4" id="KW-0479">Metal-binding</keyword>
<evidence type="ECO:0000256" key="6">
    <source>
        <dbReference type="ARBA" id="ARBA00023014"/>
    </source>
</evidence>
<sequence length="131" mass="14792">RAGYDQSLKVLKYVKNANPDQITKSSIMLGLGETDEEVASTLRDLRKVGVDIVTIGQYLRPSRMQLEVVQYSAMSRFKMFEDMGYEFGFQFVASGPLVRSSYRAAEAWIKRRFGNGTAEERKDTVGKTAVH</sequence>
<evidence type="ECO:0000256" key="3">
    <source>
        <dbReference type="ARBA" id="ARBA00022691"/>
    </source>
</evidence>
<evidence type="ECO:0000313" key="8">
    <source>
        <dbReference type="EMBL" id="EQD50593.1"/>
    </source>
</evidence>
<feature type="domain" description="Radical SAM core" evidence="7">
    <location>
        <begin position="1"/>
        <end position="90"/>
    </location>
</feature>
<evidence type="ECO:0000256" key="1">
    <source>
        <dbReference type="ARBA" id="ARBA00001966"/>
    </source>
</evidence>
<dbReference type="InterPro" id="IPR007197">
    <property type="entry name" value="rSAM"/>
</dbReference>
<dbReference type="SUPFAM" id="SSF102114">
    <property type="entry name" value="Radical SAM enzymes"/>
    <property type="match status" value="1"/>
</dbReference>
<dbReference type="GO" id="GO:0046872">
    <property type="term" value="F:metal ion binding"/>
    <property type="evidence" value="ECO:0007669"/>
    <property type="project" value="UniProtKB-KW"/>
</dbReference>
<proteinExistence type="predicted"/>
<keyword evidence="2" id="KW-0004">4Fe-4S</keyword>
<dbReference type="InterPro" id="IPR003698">
    <property type="entry name" value="Lipoyl_synth"/>
</dbReference>
<dbReference type="Gene3D" id="3.20.20.70">
    <property type="entry name" value="Aldolase class I"/>
    <property type="match status" value="1"/>
</dbReference>
<reference evidence="8" key="2">
    <citation type="journal article" date="2014" name="ISME J.">
        <title>Microbial stratification in low pH oxic and suboxic macroscopic growths along an acid mine drainage.</title>
        <authorList>
            <person name="Mendez-Garcia C."/>
            <person name="Mesa V."/>
            <person name="Sprenger R.R."/>
            <person name="Richter M."/>
            <person name="Diez M.S."/>
            <person name="Solano J."/>
            <person name="Bargiela R."/>
            <person name="Golyshina O.V."/>
            <person name="Manteca A."/>
            <person name="Ramos J.L."/>
            <person name="Gallego J.R."/>
            <person name="Llorente I."/>
            <person name="Martins Dos Santos V.A."/>
            <person name="Jensen O.N."/>
            <person name="Pelaez A.I."/>
            <person name="Sanchez J."/>
            <person name="Ferrer M."/>
        </authorList>
    </citation>
    <scope>NUCLEOTIDE SEQUENCE</scope>
</reference>
<keyword evidence="5" id="KW-0408">Iron</keyword>
<dbReference type="PANTHER" id="PTHR10949:SF0">
    <property type="entry name" value="LIPOYL SYNTHASE, MITOCHONDRIAL"/>
    <property type="match status" value="1"/>
</dbReference>
<dbReference type="PANTHER" id="PTHR10949">
    <property type="entry name" value="LIPOYL SYNTHASE"/>
    <property type="match status" value="1"/>
</dbReference>
<dbReference type="GO" id="GO:0016992">
    <property type="term" value="F:lipoate synthase activity"/>
    <property type="evidence" value="ECO:0007669"/>
    <property type="project" value="InterPro"/>
</dbReference>
<dbReference type="InterPro" id="IPR013785">
    <property type="entry name" value="Aldolase_TIM"/>
</dbReference>
<dbReference type="GO" id="GO:0051539">
    <property type="term" value="F:4 iron, 4 sulfur cluster binding"/>
    <property type="evidence" value="ECO:0007669"/>
    <property type="project" value="UniProtKB-KW"/>
</dbReference>
<gene>
    <name evidence="8" type="ORF">B2A_07256</name>
</gene>